<proteinExistence type="predicted"/>
<accession>A0ABV0QM88</accession>
<name>A0ABV0QM88_9TELE</name>
<gene>
    <name evidence="1" type="ORF">XENOCAPTIV_019114</name>
</gene>
<keyword evidence="2" id="KW-1185">Reference proteome</keyword>
<comment type="caution">
    <text evidence="1">The sequence shown here is derived from an EMBL/GenBank/DDBJ whole genome shotgun (WGS) entry which is preliminary data.</text>
</comment>
<protein>
    <submittedName>
        <fullName evidence="1">Uncharacterized protein</fullName>
    </submittedName>
</protein>
<dbReference type="EMBL" id="JAHRIN010017208">
    <property type="protein sequence ID" value="MEQ2196952.1"/>
    <property type="molecule type" value="Genomic_DNA"/>
</dbReference>
<evidence type="ECO:0000313" key="2">
    <source>
        <dbReference type="Proteomes" id="UP001434883"/>
    </source>
</evidence>
<sequence>MHLFNRDELLNVFFHKIPGCFENIWSFSTRGPRDRSNKASGYHFILELVYMHRHSVCLYVQVCVNGKENKSSAKVIIHIFLTHFDFCSFYKVLFSINSEKLLSVCFFESTTILTSD</sequence>
<reference evidence="1 2" key="1">
    <citation type="submission" date="2021-06" db="EMBL/GenBank/DDBJ databases">
        <authorList>
            <person name="Palmer J.M."/>
        </authorList>
    </citation>
    <scope>NUCLEOTIDE SEQUENCE [LARGE SCALE GENOMIC DNA]</scope>
    <source>
        <strain evidence="1 2">XC_2019</strain>
        <tissue evidence="1">Muscle</tissue>
    </source>
</reference>
<dbReference type="Proteomes" id="UP001434883">
    <property type="component" value="Unassembled WGS sequence"/>
</dbReference>
<organism evidence="1 2">
    <name type="scientific">Xenoophorus captivus</name>
    <dbReference type="NCBI Taxonomy" id="1517983"/>
    <lineage>
        <taxon>Eukaryota</taxon>
        <taxon>Metazoa</taxon>
        <taxon>Chordata</taxon>
        <taxon>Craniata</taxon>
        <taxon>Vertebrata</taxon>
        <taxon>Euteleostomi</taxon>
        <taxon>Actinopterygii</taxon>
        <taxon>Neopterygii</taxon>
        <taxon>Teleostei</taxon>
        <taxon>Neoteleostei</taxon>
        <taxon>Acanthomorphata</taxon>
        <taxon>Ovalentaria</taxon>
        <taxon>Atherinomorphae</taxon>
        <taxon>Cyprinodontiformes</taxon>
        <taxon>Goodeidae</taxon>
        <taxon>Xenoophorus</taxon>
    </lineage>
</organism>
<evidence type="ECO:0000313" key="1">
    <source>
        <dbReference type="EMBL" id="MEQ2196952.1"/>
    </source>
</evidence>